<protein>
    <submittedName>
        <fullName evidence="1">Uncharacterized protein</fullName>
    </submittedName>
</protein>
<organism evidence="1 2">
    <name type="scientific">Brassica campestris</name>
    <name type="common">Field mustard</name>
    <dbReference type="NCBI Taxonomy" id="3711"/>
    <lineage>
        <taxon>Eukaryota</taxon>
        <taxon>Viridiplantae</taxon>
        <taxon>Streptophyta</taxon>
        <taxon>Embryophyta</taxon>
        <taxon>Tracheophyta</taxon>
        <taxon>Spermatophyta</taxon>
        <taxon>Magnoliopsida</taxon>
        <taxon>eudicotyledons</taxon>
        <taxon>Gunneridae</taxon>
        <taxon>Pentapetalae</taxon>
        <taxon>rosids</taxon>
        <taxon>malvids</taxon>
        <taxon>Brassicales</taxon>
        <taxon>Brassicaceae</taxon>
        <taxon>Brassiceae</taxon>
        <taxon>Brassica</taxon>
    </lineage>
</organism>
<evidence type="ECO:0000313" key="1">
    <source>
        <dbReference type="EMBL" id="RID74696.1"/>
    </source>
</evidence>
<reference evidence="1 2" key="1">
    <citation type="submission" date="2018-06" db="EMBL/GenBank/DDBJ databases">
        <title>WGS assembly of Brassica rapa FPsc.</title>
        <authorList>
            <person name="Bowman J."/>
            <person name="Kohchi T."/>
            <person name="Yamato K."/>
            <person name="Jenkins J."/>
            <person name="Shu S."/>
            <person name="Ishizaki K."/>
            <person name="Yamaoka S."/>
            <person name="Nishihama R."/>
            <person name="Nakamura Y."/>
            <person name="Berger F."/>
            <person name="Adam C."/>
            <person name="Aki S."/>
            <person name="Althoff F."/>
            <person name="Araki T."/>
            <person name="Arteaga-Vazquez M."/>
            <person name="Balasubrmanian S."/>
            <person name="Bauer D."/>
            <person name="Boehm C."/>
            <person name="Briginshaw L."/>
            <person name="Caballero-Perez J."/>
            <person name="Catarino B."/>
            <person name="Chen F."/>
            <person name="Chiyoda S."/>
            <person name="Chovatia M."/>
            <person name="Davies K."/>
            <person name="Delmans M."/>
            <person name="Demura T."/>
            <person name="Dierschke T."/>
            <person name="Dolan L."/>
            <person name="Dorantes-Acosta A."/>
            <person name="Eklund D."/>
            <person name="Florent S."/>
            <person name="Flores-Sandoval E."/>
            <person name="Fujiyama A."/>
            <person name="Fukuzawa H."/>
            <person name="Galik B."/>
            <person name="Grimanelli D."/>
            <person name="Grimwood J."/>
            <person name="Grossniklaus U."/>
            <person name="Hamada T."/>
            <person name="Haseloff J."/>
            <person name="Hetherington A."/>
            <person name="Higo A."/>
            <person name="Hirakawa Y."/>
            <person name="Hundley H."/>
            <person name="Ikeda Y."/>
            <person name="Inoue K."/>
            <person name="Inoue S."/>
            <person name="Ishida S."/>
            <person name="Jia Q."/>
            <person name="Kakita M."/>
            <person name="Kanazawa T."/>
            <person name="Kawai Y."/>
            <person name="Kawashima T."/>
            <person name="Kennedy M."/>
            <person name="Kinose K."/>
            <person name="Kinoshita T."/>
            <person name="Kohara Y."/>
            <person name="Koide E."/>
            <person name="Komatsu K."/>
            <person name="Kopischke S."/>
            <person name="Kubo M."/>
            <person name="Kyozuka J."/>
            <person name="Lagercrantz U."/>
            <person name="Lin S."/>
            <person name="Lindquist E."/>
            <person name="Lipzen A."/>
            <person name="Lu C."/>
            <person name="Luna E."/>
            <person name="Martienssen R."/>
            <person name="Minamino N."/>
            <person name="Mizutani M."/>
            <person name="Mizutani M."/>
            <person name="Mochizuki N."/>
            <person name="Monte I."/>
            <person name="Mosher R."/>
            <person name="Nagasaki H."/>
            <person name="Nakagami H."/>
            <person name="Naramoto S."/>
            <person name="Nishitani K."/>
            <person name="Ohtani M."/>
            <person name="Okamoto T."/>
            <person name="Okumura M."/>
            <person name="Phillips J."/>
            <person name="Pollak B."/>
            <person name="Reinders A."/>
            <person name="Roevekamp M."/>
            <person name="Sano R."/>
            <person name="Sawa S."/>
            <person name="Schmid M."/>
            <person name="Shirakawa M."/>
            <person name="Solano R."/>
            <person name="Spunde A."/>
            <person name="Suetsugu N."/>
            <person name="Sugano S."/>
            <person name="Sugiyama A."/>
            <person name="Sun R."/>
            <person name="Suzuki Y."/>
            <person name="Takenaka M."/>
            <person name="Takezawa D."/>
            <person name="Tomogane H."/>
            <person name="Tsuzuki M."/>
            <person name="Ueda T."/>
            <person name="Umeda M."/>
            <person name="Ward J."/>
            <person name="Watanabe Y."/>
            <person name="Yazaki K."/>
            <person name="Yokoyama R."/>
            <person name="Yoshitake Y."/>
            <person name="Yotsui I."/>
            <person name="Zachgo S."/>
            <person name="Schmutz J."/>
        </authorList>
    </citation>
    <scope>NUCLEOTIDE SEQUENCE [LARGE SCALE GENOMIC DNA]</scope>
    <source>
        <strain evidence="2">cv. B-3</strain>
    </source>
</reference>
<proteinExistence type="predicted"/>
<evidence type="ECO:0000313" key="2">
    <source>
        <dbReference type="Proteomes" id="UP000264353"/>
    </source>
</evidence>
<sequence length="95" mass="10629">MRNSSEIDYCGKFELRNKETMIKIHDIWQFLAITHNPGSASVVRALGSRWPQVVEAVLGESLTASVSTLEFSSHPSAVKLLYSLAVVLLDFFMQD</sequence>
<gene>
    <name evidence="1" type="ORF">BRARA_B01783</name>
</gene>
<dbReference type="AlphaFoldDB" id="A0A398AHE9"/>
<name>A0A398AHE9_BRACM</name>
<accession>A0A398AHE9</accession>
<dbReference type="EMBL" id="CM010629">
    <property type="protein sequence ID" value="RID74696.1"/>
    <property type="molecule type" value="Genomic_DNA"/>
</dbReference>
<dbReference type="Proteomes" id="UP000264353">
    <property type="component" value="Chromosome A2"/>
</dbReference>